<dbReference type="InterPro" id="IPR018060">
    <property type="entry name" value="HTH_AraC"/>
</dbReference>
<dbReference type="CDD" id="cd00093">
    <property type="entry name" value="HTH_XRE"/>
    <property type="match status" value="1"/>
</dbReference>
<dbReference type="PANTHER" id="PTHR43280:SF2">
    <property type="entry name" value="HTH-TYPE TRANSCRIPTIONAL REGULATOR EXSA"/>
    <property type="match status" value="1"/>
</dbReference>
<dbReference type="PROSITE" id="PS01124">
    <property type="entry name" value="HTH_ARAC_FAMILY_2"/>
    <property type="match status" value="1"/>
</dbReference>
<dbReference type="CDD" id="cd06986">
    <property type="entry name" value="cupin_MmsR-like_N"/>
    <property type="match status" value="1"/>
</dbReference>
<sequence>MNPKYTNSARYRCLEYLKKQSVDLYLSYCGIEECDPGHSYGPTIRTEYLLHYILKGKGFYNVDSKTYNLSEHQSFIIYPNEITYYEADKEDPWTYIWIGFNGIKAETCLNYASLNKENRVSKFDCEDILLECINGILNASKLTYANDLKRESYLSMFLSAIIQEKHDCITQLEDMHDYPYQVYVEHALEFIDHNYQKNIKINDIANYIGISRSYLTNIFKKNINLSPQEYLIKYRFDRACSLLKTTTLPVSTVASQVGYDDPLTFSKVFKKFYTVSPTTYRTQHELISYSNTKGN</sequence>
<comment type="caution">
    <text evidence="5">The sequence shown here is derived from an EMBL/GenBank/DDBJ whole genome shotgun (WGS) entry which is preliminary data.</text>
</comment>
<dbReference type="Gene3D" id="1.10.10.60">
    <property type="entry name" value="Homeodomain-like"/>
    <property type="match status" value="2"/>
</dbReference>
<gene>
    <name evidence="5" type="ORF">HLQ16_10335</name>
</gene>
<keyword evidence="1" id="KW-0805">Transcription regulation</keyword>
<dbReference type="SUPFAM" id="SSF51215">
    <property type="entry name" value="Regulatory protein AraC"/>
    <property type="match status" value="1"/>
</dbReference>
<proteinExistence type="predicted"/>
<dbReference type="Pfam" id="PF12833">
    <property type="entry name" value="HTH_18"/>
    <property type="match status" value="1"/>
</dbReference>
<name>A0A7Y3SW01_9CLOT</name>
<dbReference type="SUPFAM" id="SSF46689">
    <property type="entry name" value="Homeodomain-like"/>
    <property type="match status" value="2"/>
</dbReference>
<keyword evidence="2" id="KW-0238">DNA-binding</keyword>
<dbReference type="InterPro" id="IPR037923">
    <property type="entry name" value="HTH-like"/>
</dbReference>
<evidence type="ECO:0000259" key="4">
    <source>
        <dbReference type="PROSITE" id="PS01124"/>
    </source>
</evidence>
<dbReference type="InterPro" id="IPR009057">
    <property type="entry name" value="Homeodomain-like_sf"/>
</dbReference>
<dbReference type="InterPro" id="IPR014710">
    <property type="entry name" value="RmlC-like_jellyroll"/>
</dbReference>
<dbReference type="InterPro" id="IPR001387">
    <property type="entry name" value="Cro/C1-type_HTH"/>
</dbReference>
<accession>A0A7Y3SW01</accession>
<evidence type="ECO:0000313" key="5">
    <source>
        <dbReference type="EMBL" id="NNU76329.1"/>
    </source>
</evidence>
<dbReference type="PANTHER" id="PTHR43280">
    <property type="entry name" value="ARAC-FAMILY TRANSCRIPTIONAL REGULATOR"/>
    <property type="match status" value="1"/>
</dbReference>
<dbReference type="RefSeq" id="WP_171297023.1">
    <property type="nucleotide sequence ID" value="NZ_CP087098.1"/>
</dbReference>
<keyword evidence="3" id="KW-0804">Transcription</keyword>
<organism evidence="5 6">
    <name type="scientific">Clostridium estertheticum</name>
    <dbReference type="NCBI Taxonomy" id="238834"/>
    <lineage>
        <taxon>Bacteria</taxon>
        <taxon>Bacillati</taxon>
        <taxon>Bacillota</taxon>
        <taxon>Clostridia</taxon>
        <taxon>Eubacteriales</taxon>
        <taxon>Clostridiaceae</taxon>
        <taxon>Clostridium</taxon>
    </lineage>
</organism>
<feature type="domain" description="HTH araC/xylS-type" evidence="4">
    <location>
        <begin position="185"/>
        <end position="283"/>
    </location>
</feature>
<dbReference type="Gene3D" id="2.60.120.10">
    <property type="entry name" value="Jelly Rolls"/>
    <property type="match status" value="1"/>
</dbReference>
<evidence type="ECO:0000313" key="6">
    <source>
        <dbReference type="Proteomes" id="UP000531659"/>
    </source>
</evidence>
<evidence type="ECO:0000256" key="3">
    <source>
        <dbReference type="ARBA" id="ARBA00023163"/>
    </source>
</evidence>
<dbReference type="AlphaFoldDB" id="A0A7Y3SW01"/>
<dbReference type="InterPro" id="IPR020449">
    <property type="entry name" value="Tscrpt_reg_AraC-type_HTH"/>
</dbReference>
<dbReference type="PRINTS" id="PR00032">
    <property type="entry name" value="HTHARAC"/>
</dbReference>
<evidence type="ECO:0000256" key="2">
    <source>
        <dbReference type="ARBA" id="ARBA00023125"/>
    </source>
</evidence>
<dbReference type="GO" id="GO:0043565">
    <property type="term" value="F:sequence-specific DNA binding"/>
    <property type="evidence" value="ECO:0007669"/>
    <property type="project" value="InterPro"/>
</dbReference>
<dbReference type="InterPro" id="IPR003313">
    <property type="entry name" value="AraC-bd"/>
</dbReference>
<reference evidence="5 6" key="1">
    <citation type="submission" date="2020-05" db="EMBL/GenBank/DDBJ databases">
        <title>Complete genome of Clostridium estertheticum subspecies estertheticum, isolated from Vacuum packed lamb meat from New Zealand imported to Switzerland.</title>
        <authorList>
            <person name="Wambui J."/>
            <person name="Stevens M.J.A."/>
            <person name="Stephan R."/>
        </authorList>
    </citation>
    <scope>NUCLEOTIDE SEQUENCE [LARGE SCALE GENOMIC DNA]</scope>
    <source>
        <strain evidence="5 6">CEST001</strain>
    </source>
</reference>
<dbReference type="Proteomes" id="UP000531659">
    <property type="component" value="Unassembled WGS sequence"/>
</dbReference>
<evidence type="ECO:0000256" key="1">
    <source>
        <dbReference type="ARBA" id="ARBA00023015"/>
    </source>
</evidence>
<dbReference type="Pfam" id="PF02311">
    <property type="entry name" value="AraC_binding"/>
    <property type="match status" value="1"/>
</dbReference>
<dbReference type="EMBL" id="JABEYB010000007">
    <property type="protein sequence ID" value="NNU76329.1"/>
    <property type="molecule type" value="Genomic_DNA"/>
</dbReference>
<dbReference type="GO" id="GO:0003700">
    <property type="term" value="F:DNA-binding transcription factor activity"/>
    <property type="evidence" value="ECO:0007669"/>
    <property type="project" value="InterPro"/>
</dbReference>
<protein>
    <submittedName>
        <fullName evidence="5">AraC family transcriptional regulator</fullName>
    </submittedName>
</protein>
<dbReference type="SMART" id="SM00342">
    <property type="entry name" value="HTH_ARAC"/>
    <property type="match status" value="1"/>
</dbReference>